<evidence type="ECO:0000256" key="1">
    <source>
        <dbReference type="SAM" id="Coils"/>
    </source>
</evidence>
<feature type="compositionally biased region" description="Basic and acidic residues" evidence="2">
    <location>
        <begin position="189"/>
        <end position="208"/>
    </location>
</feature>
<proteinExistence type="predicted"/>
<name>A0AAT9P8M5_9STAP</name>
<dbReference type="AlphaFoldDB" id="A0AAT9P8M5"/>
<dbReference type="EMBL" id="CP079956">
    <property type="protein sequence ID" value="QYA34065.1"/>
    <property type="molecule type" value="Genomic_DNA"/>
</dbReference>
<keyword evidence="3" id="KW-0614">Plasmid</keyword>
<gene>
    <name evidence="3" type="ORF">KYI10_11745</name>
</gene>
<protein>
    <submittedName>
        <fullName evidence="3">Uncharacterized protein</fullName>
    </submittedName>
</protein>
<feature type="region of interest" description="Disordered" evidence="2">
    <location>
        <begin position="159"/>
        <end position="219"/>
    </location>
</feature>
<evidence type="ECO:0000313" key="3">
    <source>
        <dbReference type="EMBL" id="QYA34065.1"/>
    </source>
</evidence>
<reference evidence="3" key="1">
    <citation type="submission" date="2024-06" db="EMBL/GenBank/DDBJ databases">
        <title>Prevalence and characterization of methicillin-resistant Macrococcus spp. in food producing animals and meat in Switzerland in 2019.</title>
        <authorList>
            <person name="Keller J.E."/>
            <person name="Schwendener S."/>
            <person name="Neuenschwander J."/>
            <person name="Overesch G."/>
            <person name="Perreten V."/>
        </authorList>
    </citation>
    <scope>NUCLEOTIDE SEQUENCE</scope>
    <source>
        <strain evidence="3">19Msa1099</strain>
        <plasmid evidence="3">p19Msa1047_11</plasmid>
    </source>
</reference>
<accession>A0AAT9P8M5</accession>
<evidence type="ECO:0000256" key="2">
    <source>
        <dbReference type="SAM" id="MobiDB-lite"/>
    </source>
</evidence>
<sequence length="719" mass="83902">MAKVNELNLKSVKMADGSDVYIAVLFTLSDEYLEDVSEKKQNRYWGTFSKKYGRDISKKNYYVSTDINYLSEKDDYSDKEVVAIINLESLTAIDERDKDNLDFGLRLMKDEKLLLIDQSITNDLNNKELNRGLTFDEVEEEHDKLSIYLKKRVEEKLEMQAQEEEEKESEDAKRLEQTISPENDGMADDIQKEIEKEGDNKSDVKDEQPTNNIGENSEEDYIYVDQEQEQLSKEEERALQLANFRKELYEYIDSQIPRPNLLDIDVANIFSDIDYKGYKDLYLITQNSIEKKINHEQAVLQQQRKDIIDTIYRTVESELIKRYGSNIRLSDYKKDDGEFSHIYKQVAKDYEEVIASLEDHRKSKEDLLNEQFNINKRNYVASQTKKAEEEFEKINRPKIKEELDKYIEGISAAAEESREVQLAILEEDIYMETERRNNILIQDIIKDFNPVLTNAISNFKELMTVSMTETKEKMQKEVATLIDRIQEVEKKRIESEKLADDTINAKVKERTSDYSQLRDKISTLENEIYNKNKALMDMEQEKMRKDNQLVSASEERKMLIDDKEYHKKAADELREELNKLRVLQLESMKDFSQNPQNNIRAKTIENKKNKGEKLTFSEKLDTIDRKLYNLVGATLIGASLLGSAFIIGGGDEANSAEEVKALEHKIEKQQKQIDEAKSIEEQRQQKELEDAQAEEAKSLEEARSIEKAKAEKAKDKEKK</sequence>
<feature type="region of interest" description="Disordered" evidence="2">
    <location>
        <begin position="673"/>
        <end position="719"/>
    </location>
</feature>
<geneLocation type="plasmid" evidence="3">
    <name>p19Msa1047_11</name>
</geneLocation>
<keyword evidence="1" id="KW-0175">Coiled coil</keyword>
<organism evidence="3">
    <name type="scientific">Macrococcus psychrotolerans</name>
    <dbReference type="NCBI Taxonomy" id="3039389"/>
    <lineage>
        <taxon>Bacteria</taxon>
        <taxon>Bacillati</taxon>
        <taxon>Bacillota</taxon>
        <taxon>Bacilli</taxon>
        <taxon>Bacillales</taxon>
        <taxon>Staphylococcaceae</taxon>
        <taxon>Macrococcus</taxon>
    </lineage>
</organism>
<feature type="coiled-coil region" evidence="1">
    <location>
        <begin position="471"/>
        <end position="586"/>
    </location>
</feature>